<feature type="domain" description="Aminotransferase class V" evidence="4">
    <location>
        <begin position="8"/>
        <end position="239"/>
    </location>
</feature>
<sequence length="331" mass="36836">PYAEMHQLVEEGIKKLLYTSNTILISTSSATGLMEACVRNLVKEDEKALFFSIGAFGDRWYKIGVTNGKISVKEGVEWGKPITPEVAQEALTKDKYAVVFIQANETSTGVYNPISEVIPVIKDSGALVCVDATSSMAGIKIEVDKLGIDVCLASVQKAFTVPPGLALCSISQGAIEKVPQVKNRGFYFDFNDLIKRTEKHQTPTTPPIPQIRALASQLDYILNQEGLEKRFERHIQLGKRTRMWARDVNFDMFPEKGYESNTVSTMKNSLNIDIAKMVSTLLAKGYRIVNGYGDLKNKTFRIGHMGEITVKELEDMLKVLTDIVSDLRMSQ</sequence>
<dbReference type="InterPro" id="IPR015421">
    <property type="entry name" value="PyrdxlP-dep_Trfase_major"/>
</dbReference>
<dbReference type="EMBL" id="BART01008586">
    <property type="protein sequence ID" value="GAG55433.1"/>
    <property type="molecule type" value="Genomic_DNA"/>
</dbReference>
<comment type="caution">
    <text evidence="5">The sequence shown here is derived from an EMBL/GenBank/DDBJ whole genome shotgun (WGS) entry which is preliminary data.</text>
</comment>
<organism evidence="5">
    <name type="scientific">marine sediment metagenome</name>
    <dbReference type="NCBI Taxonomy" id="412755"/>
    <lineage>
        <taxon>unclassified sequences</taxon>
        <taxon>metagenomes</taxon>
        <taxon>ecological metagenomes</taxon>
    </lineage>
</organism>
<dbReference type="InterPro" id="IPR015424">
    <property type="entry name" value="PyrdxlP-dep_Trfase"/>
</dbReference>
<dbReference type="AlphaFoldDB" id="X0Z4S9"/>
<reference evidence="5" key="1">
    <citation type="journal article" date="2014" name="Front. Microbiol.">
        <title>High frequency of phylogenetically diverse reductive dehalogenase-homologous genes in deep subseafloor sedimentary metagenomes.</title>
        <authorList>
            <person name="Kawai M."/>
            <person name="Futagami T."/>
            <person name="Toyoda A."/>
            <person name="Takaki Y."/>
            <person name="Nishi S."/>
            <person name="Hori S."/>
            <person name="Arai W."/>
            <person name="Tsubouchi T."/>
            <person name="Morono Y."/>
            <person name="Uchiyama I."/>
            <person name="Ito T."/>
            <person name="Fujiyama A."/>
            <person name="Inagaki F."/>
            <person name="Takami H."/>
        </authorList>
    </citation>
    <scope>NUCLEOTIDE SEQUENCE</scope>
    <source>
        <strain evidence="5">Expedition CK06-06</strain>
    </source>
</reference>
<evidence type="ECO:0000259" key="4">
    <source>
        <dbReference type="Pfam" id="PF00266"/>
    </source>
</evidence>
<gene>
    <name evidence="5" type="ORF">S01H4_19283</name>
</gene>
<dbReference type="GO" id="GO:0005777">
    <property type="term" value="C:peroxisome"/>
    <property type="evidence" value="ECO:0007669"/>
    <property type="project" value="TreeGrafter"/>
</dbReference>
<dbReference type="GO" id="GO:0004760">
    <property type="term" value="F:L-serine-pyruvate transaminase activity"/>
    <property type="evidence" value="ECO:0007669"/>
    <property type="project" value="TreeGrafter"/>
</dbReference>
<dbReference type="GO" id="GO:0008453">
    <property type="term" value="F:alanine-glyoxylate transaminase activity"/>
    <property type="evidence" value="ECO:0007669"/>
    <property type="project" value="TreeGrafter"/>
</dbReference>
<dbReference type="SUPFAM" id="SSF53383">
    <property type="entry name" value="PLP-dependent transferases"/>
    <property type="match status" value="1"/>
</dbReference>
<name>X0Z4S9_9ZZZZ</name>
<protein>
    <recommendedName>
        <fullName evidence="4">Aminotransferase class V domain-containing protein</fullName>
    </recommendedName>
</protein>
<dbReference type="InterPro" id="IPR000192">
    <property type="entry name" value="Aminotrans_V_dom"/>
</dbReference>
<dbReference type="Gene3D" id="3.90.1150.10">
    <property type="entry name" value="Aspartate Aminotransferase, domain 1"/>
    <property type="match status" value="1"/>
</dbReference>
<dbReference type="InterPro" id="IPR015422">
    <property type="entry name" value="PyrdxlP-dep_Trfase_small"/>
</dbReference>
<dbReference type="Pfam" id="PF00266">
    <property type="entry name" value="Aminotran_5"/>
    <property type="match status" value="1"/>
</dbReference>
<proteinExistence type="inferred from homology"/>
<dbReference type="Gene3D" id="3.40.640.10">
    <property type="entry name" value="Type I PLP-dependent aspartate aminotransferase-like (Major domain)"/>
    <property type="match status" value="1"/>
</dbReference>
<evidence type="ECO:0000256" key="2">
    <source>
        <dbReference type="ARBA" id="ARBA00009236"/>
    </source>
</evidence>
<dbReference type="PANTHER" id="PTHR21152">
    <property type="entry name" value="AMINOTRANSFERASE CLASS V"/>
    <property type="match status" value="1"/>
</dbReference>
<dbReference type="PIRSF" id="PIRSF000524">
    <property type="entry name" value="SPT"/>
    <property type="match status" value="1"/>
</dbReference>
<keyword evidence="3" id="KW-0663">Pyridoxal phosphate</keyword>
<comment type="cofactor">
    <cofactor evidence="1">
        <name>pyridoxal 5'-phosphate</name>
        <dbReference type="ChEBI" id="CHEBI:597326"/>
    </cofactor>
</comment>
<evidence type="ECO:0000256" key="1">
    <source>
        <dbReference type="ARBA" id="ARBA00001933"/>
    </source>
</evidence>
<dbReference type="InterPro" id="IPR024169">
    <property type="entry name" value="SP_NH2Trfase/AEP_transaminase"/>
</dbReference>
<feature type="non-terminal residue" evidence="5">
    <location>
        <position position="1"/>
    </location>
</feature>
<evidence type="ECO:0000256" key="3">
    <source>
        <dbReference type="ARBA" id="ARBA00022898"/>
    </source>
</evidence>
<comment type="similarity">
    <text evidence="2">Belongs to the class-V pyridoxal-phosphate-dependent aminotransferase family.</text>
</comment>
<dbReference type="PANTHER" id="PTHR21152:SF40">
    <property type="entry name" value="ALANINE--GLYOXYLATE AMINOTRANSFERASE"/>
    <property type="match status" value="1"/>
</dbReference>
<accession>X0Z4S9</accession>
<evidence type="ECO:0000313" key="5">
    <source>
        <dbReference type="EMBL" id="GAG55433.1"/>
    </source>
</evidence>
<dbReference type="GO" id="GO:0019265">
    <property type="term" value="P:glycine biosynthetic process, by transamination of glyoxylate"/>
    <property type="evidence" value="ECO:0007669"/>
    <property type="project" value="TreeGrafter"/>
</dbReference>